<dbReference type="OrthoDB" id="9783990at2"/>
<gene>
    <name evidence="3" type="ORF">B0181_06335</name>
    <name evidence="4" type="ORF">NCTC10293_00598</name>
</gene>
<organism evidence="3 5">
    <name type="scientific">Moraxella caviae</name>
    <dbReference type="NCBI Taxonomy" id="34060"/>
    <lineage>
        <taxon>Bacteria</taxon>
        <taxon>Pseudomonadati</taxon>
        <taxon>Pseudomonadota</taxon>
        <taxon>Gammaproteobacteria</taxon>
        <taxon>Moraxellales</taxon>
        <taxon>Moraxellaceae</taxon>
        <taxon>Moraxella</taxon>
    </lineage>
</organism>
<dbReference type="STRING" id="34060.B0181_06335"/>
<dbReference type="Pfam" id="PF04972">
    <property type="entry name" value="BON"/>
    <property type="match status" value="1"/>
</dbReference>
<dbReference type="PROSITE" id="PS50914">
    <property type="entry name" value="BON"/>
    <property type="match status" value="1"/>
</dbReference>
<dbReference type="PANTHER" id="PTHR34606">
    <property type="entry name" value="BON DOMAIN-CONTAINING PROTEIN"/>
    <property type="match status" value="1"/>
</dbReference>
<evidence type="ECO:0000256" key="1">
    <source>
        <dbReference type="SAM" id="SignalP"/>
    </source>
</evidence>
<evidence type="ECO:0000259" key="2">
    <source>
        <dbReference type="PROSITE" id="PS50914"/>
    </source>
</evidence>
<sequence>MNFFTTSLYKKLALPAVLLTAMAGLTACATTGAGENANFGAPVMSRTIPERISDESIELTARKNLSRIEGVNENSVRIAIDSFRREVLLTGEVPSEAVKLAVQNMVGSMKDVTAVYNYLTVADTPKSQSHTMHEGYLKSKIAARLLANKSVRASQYKVIVRDQTAYVMGYLTPTQQGHILDAIQNTPGMAAAVTLTTLVSDEGAQLGTDDVMNENMAAPANDSVVYGGTSSGADDYVATQPDTEPYVMQEIYTPNAPTNAPTNAAPVYANPNPAVSPANPAAGGTSSYVELYQGTNSP</sequence>
<dbReference type="Proteomes" id="UP000255279">
    <property type="component" value="Unassembled WGS sequence"/>
</dbReference>
<dbReference type="InterPro" id="IPR007055">
    <property type="entry name" value="BON_dom"/>
</dbReference>
<dbReference type="EMBL" id="UGQE01000001">
    <property type="protein sequence ID" value="STZ10268.1"/>
    <property type="molecule type" value="Genomic_DNA"/>
</dbReference>
<reference evidence="3 5" key="1">
    <citation type="submission" date="2017-02" db="EMBL/GenBank/DDBJ databases">
        <title>Draft genome sequence of Moraxella caviae CCUG 355 type strain.</title>
        <authorList>
            <person name="Engstrom-Jakobsson H."/>
            <person name="Salva-Serra F."/>
            <person name="Thorell K."/>
            <person name="Gonzales-Siles L."/>
            <person name="Karlsson R."/>
            <person name="Boulund F."/>
            <person name="Engstrand L."/>
            <person name="Moore E."/>
        </authorList>
    </citation>
    <scope>NUCLEOTIDE SEQUENCE [LARGE SCALE GENOMIC DNA]</scope>
    <source>
        <strain evidence="3 5">CCUG 355</strain>
    </source>
</reference>
<proteinExistence type="predicted"/>
<feature type="domain" description="BON" evidence="2">
    <location>
        <begin position="53"/>
        <end position="123"/>
    </location>
</feature>
<dbReference type="InterPro" id="IPR051686">
    <property type="entry name" value="Lipoprotein_DolP"/>
</dbReference>
<dbReference type="PANTHER" id="PTHR34606:SF15">
    <property type="entry name" value="BON DOMAIN-CONTAINING PROTEIN"/>
    <property type="match status" value="1"/>
</dbReference>
<keyword evidence="5" id="KW-1185">Reference proteome</keyword>
<dbReference type="RefSeq" id="WP_115338079.1">
    <property type="nucleotide sequence ID" value="NZ_CAACXO010000025.1"/>
</dbReference>
<protein>
    <submittedName>
        <fullName evidence="4">Outer membrane lipoprotein</fullName>
    </submittedName>
</protein>
<feature type="chain" id="PRO_5033283526" evidence="1">
    <location>
        <begin position="30"/>
        <end position="298"/>
    </location>
</feature>
<dbReference type="AlphaFoldDB" id="A0A1T0A1M6"/>
<name>A0A1T0A1M6_9GAMM</name>
<evidence type="ECO:0000313" key="3">
    <source>
        <dbReference type="EMBL" id="OOR89587.1"/>
    </source>
</evidence>
<evidence type="ECO:0000313" key="6">
    <source>
        <dbReference type="Proteomes" id="UP000255279"/>
    </source>
</evidence>
<reference evidence="4 6" key="2">
    <citation type="submission" date="2018-06" db="EMBL/GenBank/DDBJ databases">
        <authorList>
            <consortium name="Pathogen Informatics"/>
            <person name="Doyle S."/>
        </authorList>
    </citation>
    <scope>NUCLEOTIDE SEQUENCE [LARGE SCALE GENOMIC DNA]</scope>
    <source>
        <strain evidence="4 6">NCTC10293</strain>
    </source>
</reference>
<keyword evidence="4" id="KW-0449">Lipoprotein</keyword>
<keyword evidence="1" id="KW-0732">Signal</keyword>
<accession>A0A1T0A1M6</accession>
<evidence type="ECO:0000313" key="4">
    <source>
        <dbReference type="EMBL" id="STZ10268.1"/>
    </source>
</evidence>
<dbReference type="EMBL" id="MUXU01000038">
    <property type="protein sequence ID" value="OOR89587.1"/>
    <property type="molecule type" value="Genomic_DNA"/>
</dbReference>
<feature type="signal peptide" evidence="1">
    <location>
        <begin position="1"/>
        <end position="29"/>
    </location>
</feature>
<dbReference type="Proteomes" id="UP000190435">
    <property type="component" value="Unassembled WGS sequence"/>
</dbReference>
<evidence type="ECO:0000313" key="5">
    <source>
        <dbReference type="Proteomes" id="UP000190435"/>
    </source>
</evidence>